<keyword evidence="2" id="KW-1185">Reference proteome</keyword>
<evidence type="ECO:0000313" key="2">
    <source>
        <dbReference type="Proteomes" id="UP001370490"/>
    </source>
</evidence>
<evidence type="ECO:0000313" key="1">
    <source>
        <dbReference type="EMBL" id="KAK6921879.1"/>
    </source>
</evidence>
<organism evidence="1 2">
    <name type="scientific">Dillenia turbinata</name>
    <dbReference type="NCBI Taxonomy" id="194707"/>
    <lineage>
        <taxon>Eukaryota</taxon>
        <taxon>Viridiplantae</taxon>
        <taxon>Streptophyta</taxon>
        <taxon>Embryophyta</taxon>
        <taxon>Tracheophyta</taxon>
        <taxon>Spermatophyta</taxon>
        <taxon>Magnoliopsida</taxon>
        <taxon>eudicotyledons</taxon>
        <taxon>Gunneridae</taxon>
        <taxon>Pentapetalae</taxon>
        <taxon>Dilleniales</taxon>
        <taxon>Dilleniaceae</taxon>
        <taxon>Dillenia</taxon>
    </lineage>
</organism>
<proteinExistence type="predicted"/>
<gene>
    <name evidence="1" type="ORF">RJ641_012386</name>
</gene>
<comment type="caution">
    <text evidence="1">The sequence shown here is derived from an EMBL/GenBank/DDBJ whole genome shotgun (WGS) entry which is preliminary data.</text>
</comment>
<sequence length="60" mass="7172">MGFEAENLMDSIMEKLKELLLWLQNIGESLLNKFNELLPVETRDEKLHQWLKVWLKSVTE</sequence>
<dbReference type="EMBL" id="JBAMMX010000019">
    <property type="protein sequence ID" value="KAK6921879.1"/>
    <property type="molecule type" value="Genomic_DNA"/>
</dbReference>
<reference evidence="1 2" key="1">
    <citation type="submission" date="2023-12" db="EMBL/GenBank/DDBJ databases">
        <title>A high-quality genome assembly for Dillenia turbinata (Dilleniales).</title>
        <authorList>
            <person name="Chanderbali A."/>
        </authorList>
    </citation>
    <scope>NUCLEOTIDE SEQUENCE [LARGE SCALE GENOMIC DNA]</scope>
    <source>
        <strain evidence="1">LSX21</strain>
        <tissue evidence="1">Leaf</tissue>
    </source>
</reference>
<dbReference type="AlphaFoldDB" id="A0AAN8UW93"/>
<protein>
    <submittedName>
        <fullName evidence="1">Uncharacterized protein</fullName>
    </submittedName>
</protein>
<name>A0AAN8UW93_9MAGN</name>
<accession>A0AAN8UW93</accession>
<dbReference type="Proteomes" id="UP001370490">
    <property type="component" value="Unassembled WGS sequence"/>
</dbReference>